<dbReference type="Proteomes" id="UP000075304">
    <property type="component" value="Unassembled WGS sequence"/>
</dbReference>
<name>A0A150JVU5_HEYCO</name>
<dbReference type="EMBL" id="LQYI01000035">
    <property type="protein sequence ID" value="KYC71184.1"/>
    <property type="molecule type" value="Genomic_DNA"/>
</dbReference>
<dbReference type="GO" id="GO:0016491">
    <property type="term" value="F:oxidoreductase activity"/>
    <property type="evidence" value="ECO:0007669"/>
    <property type="project" value="UniProtKB-KW"/>
</dbReference>
<dbReference type="SUPFAM" id="SSF89155">
    <property type="entry name" value="TorD-like"/>
    <property type="match status" value="1"/>
</dbReference>
<dbReference type="GO" id="GO:0051131">
    <property type="term" value="P:chaperone-mediated protein complex assembly"/>
    <property type="evidence" value="ECO:0007669"/>
    <property type="project" value="InterPro"/>
</dbReference>
<dbReference type="PANTHER" id="PTHR43680:SF2">
    <property type="entry name" value="NITRATE REDUCTASE MOLYBDENUM COFACTOR ASSEMBLY CHAPERONE NARJ"/>
    <property type="match status" value="1"/>
</dbReference>
<dbReference type="InterPro" id="IPR003765">
    <property type="entry name" value="NO3_reductase_chaperone_NarJ"/>
</dbReference>
<evidence type="ECO:0000313" key="1">
    <source>
        <dbReference type="EMBL" id="KYC71184.1"/>
    </source>
</evidence>
<keyword evidence="1" id="KW-0560">Oxidoreductase</keyword>
<dbReference type="GO" id="GO:0016530">
    <property type="term" value="F:metallochaperone activity"/>
    <property type="evidence" value="ECO:0007669"/>
    <property type="project" value="TreeGrafter"/>
</dbReference>
<sequence length="199" mass="22744">MKEVPPLNDCQKLMLLIASRMLAYPDKALFREKADILAAAKETDRQLEQAVQALFCLPLPELQSLYVSTFDLQEKNGLYLTYHEFGDSPKRGAAFIRLQKMINEAGFERADGELADYMPMLFEFLAAASPNADTERLYKRLAYAVQRISGHLPETSLYAPLFSLLMDQVFEKPGKEEIEALEKQREKADLEDLPYPILY</sequence>
<gene>
    <name evidence="1" type="ORF">B4099_1993</name>
</gene>
<organism evidence="1 2">
    <name type="scientific">Heyndrickxia coagulans</name>
    <name type="common">Weizmannia coagulans</name>
    <dbReference type="NCBI Taxonomy" id="1398"/>
    <lineage>
        <taxon>Bacteria</taxon>
        <taxon>Bacillati</taxon>
        <taxon>Bacillota</taxon>
        <taxon>Bacilli</taxon>
        <taxon>Bacillales</taxon>
        <taxon>Bacillaceae</taxon>
        <taxon>Heyndrickxia</taxon>
    </lineage>
</organism>
<comment type="caution">
    <text evidence="1">The sequence shown here is derived from an EMBL/GenBank/DDBJ whole genome shotgun (WGS) entry which is preliminary data.</text>
</comment>
<dbReference type="GO" id="GO:0051082">
    <property type="term" value="F:unfolded protein binding"/>
    <property type="evidence" value="ECO:0007669"/>
    <property type="project" value="InterPro"/>
</dbReference>
<evidence type="ECO:0000313" key="2">
    <source>
        <dbReference type="Proteomes" id="UP000075304"/>
    </source>
</evidence>
<proteinExistence type="predicted"/>
<protein>
    <submittedName>
        <fullName evidence="1">Respiratory nitrate reductase delta chain</fullName>
        <ecNumber evidence="1">1.7.99.4</ecNumber>
    </submittedName>
</protein>
<dbReference type="AlphaFoldDB" id="A0A150JVU5"/>
<accession>A0A150JVU5</accession>
<dbReference type="PATRIC" id="fig|1398.24.peg.3897"/>
<dbReference type="NCBIfam" id="TIGR00684">
    <property type="entry name" value="narJ"/>
    <property type="match status" value="1"/>
</dbReference>
<dbReference type="EC" id="1.7.99.4" evidence="1"/>
<reference evidence="1 2" key="1">
    <citation type="submission" date="2016-01" db="EMBL/GenBank/DDBJ databases">
        <title>Genome Sequences of Twelve Sporeforming Bacillus Species Isolated from Foods.</title>
        <authorList>
            <person name="Berendsen E.M."/>
            <person name="Wells-Bennik M.H."/>
            <person name="Krawcyk A.O."/>
            <person name="De Jong A."/>
            <person name="Holsappel S."/>
            <person name="Eijlander R.T."/>
            <person name="Kuipers O.P."/>
        </authorList>
    </citation>
    <scope>NUCLEOTIDE SEQUENCE [LARGE SCALE GENOMIC DNA]</scope>
    <source>
        <strain evidence="1 2">B4099</strain>
    </source>
</reference>
<dbReference type="GO" id="GO:0042128">
    <property type="term" value="P:nitrate assimilation"/>
    <property type="evidence" value="ECO:0007669"/>
    <property type="project" value="UniProtKB-KW"/>
</dbReference>
<dbReference type="InterPro" id="IPR036411">
    <property type="entry name" value="TorD-like_sf"/>
</dbReference>
<dbReference type="PANTHER" id="PTHR43680">
    <property type="entry name" value="NITRATE REDUCTASE MOLYBDENUM COFACTOR ASSEMBLY CHAPERONE"/>
    <property type="match status" value="1"/>
</dbReference>